<dbReference type="KEGG" id="tpie:A7C91_00400"/>
<dbReference type="RefSeq" id="WP_068663914.1">
    <property type="nucleotide sequence ID" value="NZ_CP015520.1"/>
</dbReference>
<keyword evidence="4" id="KW-1185">Reference proteome</keyword>
<dbReference type="AlphaFoldDB" id="A0A172WEI8"/>
<dbReference type="SUPFAM" id="SSF51556">
    <property type="entry name" value="Metallo-dependent hydrolases"/>
    <property type="match status" value="1"/>
</dbReference>
<gene>
    <name evidence="3" type="ORF">A7C91_00400</name>
</gene>
<dbReference type="InterPro" id="IPR032466">
    <property type="entry name" value="Metal_Hydrolase"/>
</dbReference>
<dbReference type="Gene3D" id="3.20.20.140">
    <property type="entry name" value="Metal-dependent hydrolases"/>
    <property type="match status" value="1"/>
</dbReference>
<feature type="domain" description="Amidohydrolase-related" evidence="2">
    <location>
        <begin position="51"/>
        <end position="394"/>
    </location>
</feature>
<dbReference type="Gene3D" id="2.30.40.10">
    <property type="entry name" value="Urease, subunit C, domain 1"/>
    <property type="match status" value="1"/>
</dbReference>
<dbReference type="Proteomes" id="UP000076969">
    <property type="component" value="Chromosome"/>
</dbReference>
<dbReference type="PANTHER" id="PTHR43794:SF11">
    <property type="entry name" value="AMIDOHYDROLASE-RELATED DOMAIN-CONTAINING PROTEIN"/>
    <property type="match status" value="1"/>
</dbReference>
<reference evidence="4" key="1">
    <citation type="journal article" date="2016" name="Syst. Appl. Microbiol.">
        <title>Thermococcus piezophilus sp. nov., a novel hyperthermophilic and piezophilic archaeon with a broad pressure range for growth, isolated from a deepest hydrothermal vent at the Mid-Cayman Rise.</title>
        <authorList>
            <person name="Dalmasso C."/>
            <person name="Oger P."/>
            <person name="Selva G."/>
            <person name="Courtine D."/>
            <person name="L'Haridon S."/>
            <person name="Garlaschelli A."/>
            <person name="Roussel E."/>
            <person name="Miyazaki J."/>
            <person name="Reveillaud J."/>
            <person name="Jebbar M."/>
            <person name="Takai K."/>
            <person name="Maignien L."/>
            <person name="Alain K."/>
        </authorList>
    </citation>
    <scope>NUCLEOTIDE SEQUENCE [LARGE SCALE GENOMIC DNA]</scope>
    <source>
        <strain evidence="4">CDGS</strain>
    </source>
</reference>
<dbReference type="GeneID" id="28494608"/>
<protein>
    <submittedName>
        <fullName evidence="3">Amidohydrolase</fullName>
    </submittedName>
</protein>
<evidence type="ECO:0000313" key="3">
    <source>
        <dbReference type="EMBL" id="ANF21833.1"/>
    </source>
</evidence>
<organism evidence="3 4">
    <name type="scientific">Thermococcus piezophilus</name>
    <dbReference type="NCBI Taxonomy" id="1712654"/>
    <lineage>
        <taxon>Archaea</taxon>
        <taxon>Methanobacteriati</taxon>
        <taxon>Methanobacteriota</taxon>
        <taxon>Thermococci</taxon>
        <taxon>Thermococcales</taxon>
        <taxon>Thermococcaceae</taxon>
        <taxon>Thermococcus</taxon>
    </lineage>
</organism>
<name>A0A172WEI8_9EURY</name>
<dbReference type="EMBL" id="CP015520">
    <property type="protein sequence ID" value="ANF21833.1"/>
    <property type="molecule type" value="Genomic_DNA"/>
</dbReference>
<dbReference type="SUPFAM" id="SSF51338">
    <property type="entry name" value="Composite domain of metallo-dependent hydrolases"/>
    <property type="match status" value="1"/>
</dbReference>
<keyword evidence="1 3" id="KW-0378">Hydrolase</keyword>
<proteinExistence type="predicted"/>
<dbReference type="GO" id="GO:0016810">
    <property type="term" value="F:hydrolase activity, acting on carbon-nitrogen (but not peptide) bonds"/>
    <property type="evidence" value="ECO:0007669"/>
    <property type="project" value="InterPro"/>
</dbReference>
<dbReference type="Pfam" id="PF01979">
    <property type="entry name" value="Amidohydro_1"/>
    <property type="match status" value="1"/>
</dbReference>
<dbReference type="InterPro" id="IPR050287">
    <property type="entry name" value="MTA/SAH_deaminase"/>
</dbReference>
<dbReference type="PANTHER" id="PTHR43794">
    <property type="entry name" value="AMINOHYDROLASE SSNA-RELATED"/>
    <property type="match status" value="1"/>
</dbReference>
<dbReference type="STRING" id="1712654.A7C91_00400"/>
<sequence>MFALIGAVVDAEKVLKNHAVLVDGTEVINVIPRDKLGEYGVDEIYGGDGYLVLPGLINTHTHVAMAKLRGLGEDLPIERWLKEVIWPTELTWTPEEIRRWALLGMAEALANGSTTINDHYFFADEIAGAARELGIRAFIGQTVMDLVDFPLAEPEKGFKFFKHWEGKDELVKPTLAPHATNTVSLELMREIGAFARERNALLHVHLSQSREEVRAVKERYGLAPVEYLAEAGVLHENLIGVHGIYLSEEEVQFYSQSGATLVHCSLSMAKLEARIAPIIELYTAGTNIALGNDSPNPVGVMDMFTEMRFAAVLNKVWRKRTDVASTREVFSWATIGGVRALKLKAGLIKPGYLADLVLINARKPQFLPGENVYSHLIYSTRGSDVELVVVNGEIIYKNGVLVKFGKTLEELWEELRPSER</sequence>
<dbReference type="InterPro" id="IPR011059">
    <property type="entry name" value="Metal-dep_hydrolase_composite"/>
</dbReference>
<dbReference type="CDD" id="cd01298">
    <property type="entry name" value="ATZ_TRZ_like"/>
    <property type="match status" value="1"/>
</dbReference>
<evidence type="ECO:0000259" key="2">
    <source>
        <dbReference type="Pfam" id="PF01979"/>
    </source>
</evidence>
<evidence type="ECO:0000256" key="1">
    <source>
        <dbReference type="ARBA" id="ARBA00022801"/>
    </source>
</evidence>
<dbReference type="OrthoDB" id="372084at2157"/>
<accession>A0A172WEI8</accession>
<dbReference type="InterPro" id="IPR006680">
    <property type="entry name" value="Amidohydro-rel"/>
</dbReference>
<evidence type="ECO:0000313" key="4">
    <source>
        <dbReference type="Proteomes" id="UP000076969"/>
    </source>
</evidence>